<dbReference type="Proteomes" id="UP000324800">
    <property type="component" value="Unassembled WGS sequence"/>
</dbReference>
<dbReference type="AlphaFoldDB" id="A0A5J4QRB0"/>
<proteinExistence type="predicted"/>
<feature type="non-terminal residue" evidence="1">
    <location>
        <position position="1"/>
    </location>
</feature>
<evidence type="ECO:0000313" key="2">
    <source>
        <dbReference type="Proteomes" id="UP000324800"/>
    </source>
</evidence>
<dbReference type="OrthoDB" id="6252103at2759"/>
<reference evidence="1 2" key="1">
    <citation type="submission" date="2019-03" db="EMBL/GenBank/DDBJ databases">
        <title>Single cell metagenomics reveals metabolic interactions within the superorganism composed of flagellate Streblomastix strix and complex community of Bacteroidetes bacteria on its surface.</title>
        <authorList>
            <person name="Treitli S.C."/>
            <person name="Kolisko M."/>
            <person name="Husnik F."/>
            <person name="Keeling P."/>
            <person name="Hampl V."/>
        </authorList>
    </citation>
    <scope>NUCLEOTIDE SEQUENCE [LARGE SCALE GENOMIC DNA]</scope>
    <source>
        <strain evidence="1">ST1C</strain>
    </source>
</reference>
<gene>
    <name evidence="1" type="ORF">EZS28_054301</name>
</gene>
<organism evidence="1 2">
    <name type="scientific">Streblomastix strix</name>
    <dbReference type="NCBI Taxonomy" id="222440"/>
    <lineage>
        <taxon>Eukaryota</taxon>
        <taxon>Metamonada</taxon>
        <taxon>Preaxostyla</taxon>
        <taxon>Oxymonadida</taxon>
        <taxon>Streblomastigidae</taxon>
        <taxon>Streblomastix</taxon>
    </lineage>
</organism>
<evidence type="ECO:0000313" key="1">
    <source>
        <dbReference type="EMBL" id="KAA6323554.1"/>
    </source>
</evidence>
<accession>A0A5J4QRB0</accession>
<dbReference type="EMBL" id="SNRW01044612">
    <property type="protein sequence ID" value="KAA6323554.1"/>
    <property type="molecule type" value="Genomic_DNA"/>
</dbReference>
<comment type="caution">
    <text evidence="1">The sequence shown here is derived from an EMBL/GenBank/DDBJ whole genome shotgun (WGS) entry which is preliminary data.</text>
</comment>
<sequence>IKTATFHGMGNLSFKLRFIAFGSDRFATYFDAFEWKQLREEQQSDKQLFDVAVDPI</sequence>
<protein>
    <submittedName>
        <fullName evidence="1">Uncharacterized protein</fullName>
    </submittedName>
</protein>
<name>A0A5J4QRB0_9EUKA</name>